<reference evidence="1 2" key="1">
    <citation type="submission" date="2021-03" db="EMBL/GenBank/DDBJ databases">
        <title>Genomic Encyclopedia of Type Strains, Phase IV (KMG-IV): sequencing the most valuable type-strain genomes for metagenomic binning, comparative biology and taxonomic classification.</title>
        <authorList>
            <person name="Goeker M."/>
        </authorList>
    </citation>
    <scope>NUCLEOTIDE SEQUENCE [LARGE SCALE GENOMIC DNA]</scope>
    <source>
        <strain evidence="1 2">DSM 14349</strain>
    </source>
</reference>
<proteinExistence type="predicted"/>
<dbReference type="EMBL" id="JAGGKG010000024">
    <property type="protein sequence ID" value="MBP1907309.1"/>
    <property type="molecule type" value="Genomic_DNA"/>
</dbReference>
<dbReference type="PANTHER" id="PTHR34374:SF1">
    <property type="entry name" value="LARGE RIBOSOMAL RNA SUBUNIT ACCUMULATION PROTEIN YCED HOMOLOG 1, CHLOROPLASTIC"/>
    <property type="match status" value="1"/>
</dbReference>
<protein>
    <recommendedName>
        <fullName evidence="3">Metal-binding protein</fullName>
    </recommendedName>
</protein>
<evidence type="ECO:0008006" key="3">
    <source>
        <dbReference type="Google" id="ProtNLM"/>
    </source>
</evidence>
<sequence>MKIYFRQMAPSADAMNIVETVDASGLIKGRKDIQDVSLVQANLKAQTGLDQVLHVHGVLSATLHMSCARCLKPLSHEVHVDFNERFKHTDNPELNVETEDEDIWYIGEDFVELTPYIEESFVINLPFSVLCKDDCKGLCQNCGADLNEGECGCNREVIDPRLAALGDFFKK</sequence>
<organism evidence="1 2">
    <name type="scientific">Paenibacillus turicensis</name>
    <dbReference type="NCBI Taxonomy" id="160487"/>
    <lineage>
        <taxon>Bacteria</taxon>
        <taxon>Bacillati</taxon>
        <taxon>Bacillota</taxon>
        <taxon>Bacilli</taxon>
        <taxon>Bacillales</taxon>
        <taxon>Paenibacillaceae</taxon>
        <taxon>Paenibacillus</taxon>
    </lineage>
</organism>
<dbReference type="InterPro" id="IPR003772">
    <property type="entry name" value="YceD"/>
</dbReference>
<keyword evidence="2" id="KW-1185">Reference proteome</keyword>
<dbReference type="PANTHER" id="PTHR34374">
    <property type="entry name" value="LARGE RIBOSOMAL RNA SUBUNIT ACCUMULATION PROTEIN YCED HOMOLOG 1, CHLOROPLASTIC"/>
    <property type="match status" value="1"/>
</dbReference>
<dbReference type="RefSeq" id="WP_210090887.1">
    <property type="nucleotide sequence ID" value="NZ_JAGGKG010000024.1"/>
</dbReference>
<comment type="caution">
    <text evidence="1">The sequence shown here is derived from an EMBL/GenBank/DDBJ whole genome shotgun (WGS) entry which is preliminary data.</text>
</comment>
<name>A0ABS4FXK3_9BACL</name>
<evidence type="ECO:0000313" key="1">
    <source>
        <dbReference type="EMBL" id="MBP1907309.1"/>
    </source>
</evidence>
<dbReference type="Proteomes" id="UP001519272">
    <property type="component" value="Unassembled WGS sequence"/>
</dbReference>
<accession>A0ABS4FXK3</accession>
<gene>
    <name evidence="1" type="ORF">J2Z32_003984</name>
</gene>
<dbReference type="Pfam" id="PF02620">
    <property type="entry name" value="YceD"/>
    <property type="match status" value="1"/>
</dbReference>
<evidence type="ECO:0000313" key="2">
    <source>
        <dbReference type="Proteomes" id="UP001519272"/>
    </source>
</evidence>